<dbReference type="AlphaFoldDB" id="A0A833RKG6"/>
<evidence type="ECO:0000256" key="2">
    <source>
        <dbReference type="ARBA" id="ARBA00022679"/>
    </source>
</evidence>
<dbReference type="Proteomes" id="UP000623129">
    <property type="component" value="Unassembled WGS sequence"/>
</dbReference>
<evidence type="ECO:0000256" key="1">
    <source>
        <dbReference type="ARBA" id="ARBA00009861"/>
    </source>
</evidence>
<keyword evidence="3" id="KW-0012">Acyltransferase</keyword>
<dbReference type="PANTHER" id="PTHR31623">
    <property type="entry name" value="F21J9.9"/>
    <property type="match status" value="1"/>
</dbReference>
<dbReference type="Gene3D" id="3.30.559.10">
    <property type="entry name" value="Chloramphenicol acetyltransferase-like domain"/>
    <property type="match status" value="1"/>
</dbReference>
<keyword evidence="2" id="KW-0808">Transferase</keyword>
<proteinExistence type="inferred from homology"/>
<dbReference type="InterPro" id="IPR023213">
    <property type="entry name" value="CAT-like_dom_sf"/>
</dbReference>
<dbReference type="EMBL" id="SWLB01000002">
    <property type="protein sequence ID" value="KAF3340786.1"/>
    <property type="molecule type" value="Genomic_DNA"/>
</dbReference>
<reference evidence="4" key="1">
    <citation type="submission" date="2020-01" db="EMBL/GenBank/DDBJ databases">
        <title>Genome sequence of Kobresia littledalei, the first chromosome-level genome in the family Cyperaceae.</title>
        <authorList>
            <person name="Qu G."/>
        </authorList>
    </citation>
    <scope>NUCLEOTIDE SEQUENCE</scope>
    <source>
        <strain evidence="4">C.B.Clarke</strain>
        <tissue evidence="4">Leaf</tissue>
    </source>
</reference>
<protein>
    <submittedName>
        <fullName evidence="4">Vinorine synthase-like protein</fullName>
    </submittedName>
</protein>
<comment type="similarity">
    <text evidence="1">Belongs to the plant acyltransferase family.</text>
</comment>
<organism evidence="4 5">
    <name type="scientific">Carex littledalei</name>
    <dbReference type="NCBI Taxonomy" id="544730"/>
    <lineage>
        <taxon>Eukaryota</taxon>
        <taxon>Viridiplantae</taxon>
        <taxon>Streptophyta</taxon>
        <taxon>Embryophyta</taxon>
        <taxon>Tracheophyta</taxon>
        <taxon>Spermatophyta</taxon>
        <taxon>Magnoliopsida</taxon>
        <taxon>Liliopsida</taxon>
        <taxon>Poales</taxon>
        <taxon>Cyperaceae</taxon>
        <taxon>Cyperoideae</taxon>
        <taxon>Cariceae</taxon>
        <taxon>Carex</taxon>
        <taxon>Carex subgen. Euthyceras</taxon>
    </lineage>
</organism>
<sequence>MFLNWWSHTAHGFAENLSPTDPLPPRFDCASVFPPKEMTQNKPHKRFIEYSGPNQDAAIRCFSIDSKSVERLKQVGIGQSTRVEAVSALVWRRCIKRTQGDNIVSMSHAVNIRSEWLRYYHTSHLGTCGCCSM</sequence>
<evidence type="ECO:0000256" key="3">
    <source>
        <dbReference type="ARBA" id="ARBA00023315"/>
    </source>
</evidence>
<evidence type="ECO:0000313" key="4">
    <source>
        <dbReference type="EMBL" id="KAF3340786.1"/>
    </source>
</evidence>
<dbReference type="PANTHER" id="PTHR31623:SF17">
    <property type="entry name" value="F21J9.9"/>
    <property type="match status" value="1"/>
</dbReference>
<dbReference type="OrthoDB" id="671439at2759"/>
<accession>A0A833RKG6</accession>
<comment type="caution">
    <text evidence="4">The sequence shown here is derived from an EMBL/GenBank/DDBJ whole genome shotgun (WGS) entry which is preliminary data.</text>
</comment>
<dbReference type="GO" id="GO:0016746">
    <property type="term" value="F:acyltransferase activity"/>
    <property type="evidence" value="ECO:0007669"/>
    <property type="project" value="UniProtKB-KW"/>
</dbReference>
<name>A0A833RKG6_9POAL</name>
<keyword evidence="5" id="KW-1185">Reference proteome</keyword>
<gene>
    <name evidence="4" type="ORF">FCM35_KLT09630</name>
</gene>
<evidence type="ECO:0000313" key="5">
    <source>
        <dbReference type="Proteomes" id="UP000623129"/>
    </source>
</evidence>